<dbReference type="EMBL" id="UZAI01001044">
    <property type="protein sequence ID" value="VDO58556.1"/>
    <property type="molecule type" value="Genomic_DNA"/>
</dbReference>
<keyword evidence="2" id="KW-1185">Reference proteome</keyword>
<protein>
    <submittedName>
        <fullName evidence="1">Uncharacterized protein</fullName>
    </submittedName>
</protein>
<evidence type="ECO:0000313" key="2">
    <source>
        <dbReference type="Proteomes" id="UP000277204"/>
    </source>
</evidence>
<dbReference type="AlphaFoldDB" id="A0A183LIF9"/>
<dbReference type="Proteomes" id="UP000277204">
    <property type="component" value="Unassembled WGS sequence"/>
</dbReference>
<organism evidence="1 2">
    <name type="scientific">Schistosoma margrebowiei</name>
    <dbReference type="NCBI Taxonomy" id="48269"/>
    <lineage>
        <taxon>Eukaryota</taxon>
        <taxon>Metazoa</taxon>
        <taxon>Spiralia</taxon>
        <taxon>Lophotrochozoa</taxon>
        <taxon>Platyhelminthes</taxon>
        <taxon>Trematoda</taxon>
        <taxon>Digenea</taxon>
        <taxon>Strigeidida</taxon>
        <taxon>Schistosomatoidea</taxon>
        <taxon>Schistosomatidae</taxon>
        <taxon>Schistosoma</taxon>
    </lineage>
</organism>
<name>A0A183LIF9_9TREM</name>
<accession>A0A183LIF9</accession>
<evidence type="ECO:0000313" key="1">
    <source>
        <dbReference type="EMBL" id="VDO58556.1"/>
    </source>
</evidence>
<proteinExistence type="predicted"/>
<gene>
    <name evidence="1" type="ORF">SMRZ_LOCUS3588</name>
</gene>
<reference evidence="1 2" key="1">
    <citation type="submission" date="2018-11" db="EMBL/GenBank/DDBJ databases">
        <authorList>
            <consortium name="Pathogen Informatics"/>
        </authorList>
    </citation>
    <scope>NUCLEOTIDE SEQUENCE [LARGE SCALE GENOMIC DNA]</scope>
    <source>
        <strain evidence="1 2">Zambia</strain>
    </source>
</reference>
<sequence length="95" mass="11200">MVIQLGGARNKINPLRLQPENVLFQYSHEEENDYHTRVALILYKEARKAIIRWKCHGSSISKAFVEAKYKGITMTDIQCFIFTNDNDQFYDSQLW</sequence>